<feature type="transmembrane region" description="Helical" evidence="1">
    <location>
        <begin position="132"/>
        <end position="155"/>
    </location>
</feature>
<dbReference type="EnsemblMetazoa" id="BGLB032923-RA">
    <property type="protein sequence ID" value="BGLB032923-PA"/>
    <property type="gene ID" value="BGLB032923"/>
</dbReference>
<dbReference type="PANTHER" id="PTHR38553:SF1">
    <property type="entry name" value="G PROTEIN-COUPLED RECEPTOR"/>
    <property type="match status" value="1"/>
</dbReference>
<feature type="transmembrane region" description="Helical" evidence="1">
    <location>
        <begin position="40"/>
        <end position="59"/>
    </location>
</feature>
<evidence type="ECO:0008006" key="4">
    <source>
        <dbReference type="Google" id="ProtNLM"/>
    </source>
</evidence>
<dbReference type="Proteomes" id="UP000076420">
    <property type="component" value="Unassembled WGS sequence"/>
</dbReference>
<feature type="transmembrane region" description="Helical" evidence="1">
    <location>
        <begin position="71"/>
        <end position="90"/>
    </location>
</feature>
<proteinExistence type="predicted"/>
<reference evidence="2" key="1">
    <citation type="submission" date="2020-05" db="UniProtKB">
        <authorList>
            <consortium name="EnsemblMetazoa"/>
        </authorList>
    </citation>
    <scope>IDENTIFICATION</scope>
    <source>
        <strain evidence="2">BB02</strain>
    </source>
</reference>
<feature type="transmembrane region" description="Helical" evidence="1">
    <location>
        <begin position="102"/>
        <end position="120"/>
    </location>
</feature>
<evidence type="ECO:0000256" key="1">
    <source>
        <dbReference type="SAM" id="Phobius"/>
    </source>
</evidence>
<gene>
    <name evidence="2" type="primary">106077371</name>
</gene>
<dbReference type="AlphaFoldDB" id="A0A2C9LMR1"/>
<feature type="transmembrane region" description="Helical" evidence="1">
    <location>
        <begin position="249"/>
        <end position="274"/>
    </location>
</feature>
<name>A0A2C9LMR1_BIOGL</name>
<sequence length="415" mass="47171">MAETSDDPYLLPNVTNMTLVDIMDNSCVQNFDTIACVRSSVLAVLAFLTAVLCIAKIVQLHIAHHPSCHQYVIFYAAALECATGGVHWIFWNVSQLDFLLQYMKLLQVLIMCHYYITLAIRALRKENLADRCMYPFLFVAVLYFTIITSLGIFNIESSYVECFAPYWLALSVAELVVVQLFSVSGFYITRRLNEISTLGSVRWSQKRDLWCIVLIFELSAFSTFIYDVTLQILGDRETGCSAIFSYQQIVYSPLLVSFMIFKLLLPIWIMLIVFQPHVTTSEKDDFFPGFSEDVTYGSIFSEDQTYRQMYQPDDSFSYTSPAPSPSGSPCMYDAAIPYAYTNPALTRSSLHPIAEENNDGEQVKKKILQVKPTRALTTLPDGNIQRSLRTQGQFQRGKFITRLVTKSNQGKSDNF</sequence>
<organism evidence="2 3">
    <name type="scientific">Biomphalaria glabrata</name>
    <name type="common">Bloodfluke planorb</name>
    <name type="synonym">Freshwater snail</name>
    <dbReference type="NCBI Taxonomy" id="6526"/>
    <lineage>
        <taxon>Eukaryota</taxon>
        <taxon>Metazoa</taxon>
        <taxon>Spiralia</taxon>
        <taxon>Lophotrochozoa</taxon>
        <taxon>Mollusca</taxon>
        <taxon>Gastropoda</taxon>
        <taxon>Heterobranchia</taxon>
        <taxon>Euthyneura</taxon>
        <taxon>Panpulmonata</taxon>
        <taxon>Hygrophila</taxon>
        <taxon>Lymnaeoidea</taxon>
        <taxon>Planorbidae</taxon>
        <taxon>Biomphalaria</taxon>
    </lineage>
</organism>
<evidence type="ECO:0000313" key="2">
    <source>
        <dbReference type="EnsemblMetazoa" id="BGLB032923-PA"/>
    </source>
</evidence>
<dbReference type="OrthoDB" id="5818871at2759"/>
<dbReference type="PANTHER" id="PTHR38553">
    <property type="entry name" value="PROTEIN CBG19621"/>
    <property type="match status" value="1"/>
</dbReference>
<feature type="transmembrane region" description="Helical" evidence="1">
    <location>
        <begin position="209"/>
        <end position="229"/>
    </location>
</feature>
<accession>A0A2C9LMR1</accession>
<keyword evidence="1" id="KW-0472">Membrane</keyword>
<evidence type="ECO:0000313" key="3">
    <source>
        <dbReference type="Proteomes" id="UP000076420"/>
    </source>
</evidence>
<dbReference type="VEuPathDB" id="VectorBase:BGLB032923"/>
<protein>
    <recommendedName>
        <fullName evidence="4">Transmembrane protein</fullName>
    </recommendedName>
</protein>
<keyword evidence="1" id="KW-1133">Transmembrane helix</keyword>
<dbReference type="KEGG" id="bgt:106077371"/>
<dbReference type="VEuPathDB" id="VectorBase:BGLAX_049356"/>
<feature type="transmembrane region" description="Helical" evidence="1">
    <location>
        <begin position="167"/>
        <end position="188"/>
    </location>
</feature>
<keyword evidence="1" id="KW-0812">Transmembrane</keyword>